<gene>
    <name evidence="1" type="ORF">NM208_g6857</name>
</gene>
<dbReference type="EMBL" id="JANRMS010000664">
    <property type="protein sequence ID" value="KAJ3536118.1"/>
    <property type="molecule type" value="Genomic_DNA"/>
</dbReference>
<comment type="caution">
    <text evidence="1">The sequence shown here is derived from an EMBL/GenBank/DDBJ whole genome shotgun (WGS) entry which is preliminary data.</text>
</comment>
<protein>
    <submittedName>
        <fullName evidence="1">Uncharacterized protein</fullName>
    </submittedName>
</protein>
<keyword evidence="2" id="KW-1185">Reference proteome</keyword>
<dbReference type="Proteomes" id="UP001148629">
    <property type="component" value="Unassembled WGS sequence"/>
</dbReference>
<sequence length="752" mass="83846">MRWNEPSTMPTIPTYRIMNAESIIEDEIQVSSDVTPDRVLGWYKNMLTGECHHWGPSLESNRRAYTQRLVNIMDSIMFEAQRHGRLSFYMVSHGEEALMVGSAAALAADDVITTQYREHGVFLQRGFELKDFMSQLAANHNDPGKGRNMPNHYSGKAKVGIHAVASTLGTQIPHATGAGYALKMEALENPDKEPRVAVSYFGEGAASEGDFHGALNIAATQNCPVIFICRNNGFAISTPASQQYRGDGIAGRGAGYGIQSLRVDGTDVFAMYEATREARRRALDNDGQPILLECMSYRISHHSTSDDSSAYRSDDDVNYWKSAERNPIARLFRWLEKQSVWDVARDTELRAQLRSNIIRELTEAEKEKKPALDAIFSDVYAELTEEAEAQRQELRRIMVKYPEERFRKYAGALTCLVHSLINHVIINAIPAKAQSWNVIGHTNFSDWFPVTEFPNVQASNLSYWQAKAQKTAGWDLWGSYQSRCILSGQKYPELGSSPDGFIAPARVFDSVIFLGYSFVTAWAIETGDGLILIDSLDNPDQIKKIILPGLKQFGYGGSDVKALIITHEHYDHFGGAGYMQSEFGVPIYAAEEAWDVLETIDGTPKRDHIVEDRDEIRVGNTSVNVFKTPGHTNGTISLTFPVYDRGEEHTAGLFGGVGIADGPENKSKQIESFRKFGRIAKKHGVDVLMGNHQGHDFSAQNLDILANRQCNRKGCSLPNPYVVGTEKYGRFLQVMEMCIRVNAAREGEDLSV</sequence>
<proteinExistence type="predicted"/>
<evidence type="ECO:0000313" key="2">
    <source>
        <dbReference type="Proteomes" id="UP001148629"/>
    </source>
</evidence>
<accession>A0ACC1SBK9</accession>
<name>A0ACC1SBK9_9HYPO</name>
<evidence type="ECO:0000313" key="1">
    <source>
        <dbReference type="EMBL" id="KAJ3536118.1"/>
    </source>
</evidence>
<organism evidence="1 2">
    <name type="scientific">Fusarium decemcellulare</name>
    <dbReference type="NCBI Taxonomy" id="57161"/>
    <lineage>
        <taxon>Eukaryota</taxon>
        <taxon>Fungi</taxon>
        <taxon>Dikarya</taxon>
        <taxon>Ascomycota</taxon>
        <taxon>Pezizomycotina</taxon>
        <taxon>Sordariomycetes</taxon>
        <taxon>Hypocreomycetidae</taxon>
        <taxon>Hypocreales</taxon>
        <taxon>Nectriaceae</taxon>
        <taxon>Fusarium</taxon>
        <taxon>Fusarium decemcellulare species complex</taxon>
    </lineage>
</organism>
<reference evidence="1" key="1">
    <citation type="submission" date="2022-08" db="EMBL/GenBank/DDBJ databases">
        <title>Genome Sequence of Fusarium decemcellulare.</title>
        <authorList>
            <person name="Buettner E."/>
        </authorList>
    </citation>
    <scope>NUCLEOTIDE SEQUENCE</scope>
    <source>
        <strain evidence="1">Babe19</strain>
    </source>
</reference>